<gene>
    <name evidence="4" type="ORF">JWH11_07860</name>
</gene>
<feature type="domain" description="DNA topoisomerase type IA zn finger" evidence="2">
    <location>
        <begin position="245"/>
        <end position="273"/>
    </location>
</feature>
<keyword evidence="4" id="KW-0255">Endonuclease</keyword>
<keyword evidence="1" id="KW-0472">Membrane</keyword>
<keyword evidence="1" id="KW-1133">Transmembrane helix</keyword>
<dbReference type="RefSeq" id="WP_230434696.1">
    <property type="nucleotide sequence ID" value="NZ_JAFFQI010000187.1"/>
</dbReference>
<dbReference type="Pfam" id="PF01396">
    <property type="entry name" value="Zn_ribbon_Top1"/>
    <property type="match status" value="1"/>
</dbReference>
<keyword evidence="5" id="KW-1185">Reference proteome</keyword>
<keyword evidence="4" id="KW-0540">Nuclease</keyword>
<dbReference type="InterPro" id="IPR011335">
    <property type="entry name" value="Restrct_endonuc-II-like"/>
</dbReference>
<dbReference type="SUPFAM" id="SSF52980">
    <property type="entry name" value="Restriction endonuclease-like"/>
    <property type="match status" value="1"/>
</dbReference>
<keyword evidence="4" id="KW-0378">Hydrolase</keyword>
<dbReference type="Gene3D" id="3.30.65.10">
    <property type="entry name" value="Bacterial Topoisomerase I, domain 1"/>
    <property type="match status" value="1"/>
</dbReference>
<proteinExistence type="predicted"/>
<dbReference type="GO" id="GO:0004519">
    <property type="term" value="F:endonuclease activity"/>
    <property type="evidence" value="ECO:0007669"/>
    <property type="project" value="UniProtKB-KW"/>
</dbReference>
<dbReference type="InterPro" id="IPR011856">
    <property type="entry name" value="tRNA_endonuc-like_dom_sf"/>
</dbReference>
<dbReference type="PANTHER" id="PTHR30015">
    <property type="entry name" value="MRR RESTRICTION SYSTEM PROTEIN"/>
    <property type="match status" value="1"/>
</dbReference>
<feature type="domain" description="Restriction endonuclease type IV Mrr" evidence="3">
    <location>
        <begin position="101"/>
        <end position="208"/>
    </location>
</feature>
<dbReference type="InterPro" id="IPR007560">
    <property type="entry name" value="Restrct_endonuc_IV_Mrr"/>
</dbReference>
<dbReference type="SUPFAM" id="SSF57783">
    <property type="entry name" value="Zinc beta-ribbon"/>
    <property type="match status" value="1"/>
</dbReference>
<name>A0ABS8NU16_9XANT</name>
<dbReference type="EMBL" id="JAFFQI010000187">
    <property type="protein sequence ID" value="MCD0266361.1"/>
    <property type="molecule type" value="Genomic_DNA"/>
</dbReference>
<evidence type="ECO:0000256" key="1">
    <source>
        <dbReference type="SAM" id="Phobius"/>
    </source>
</evidence>
<dbReference type="Pfam" id="PF04471">
    <property type="entry name" value="Mrr_cat"/>
    <property type="match status" value="1"/>
</dbReference>
<comment type="caution">
    <text evidence="4">The sequence shown here is derived from an EMBL/GenBank/DDBJ whole genome shotgun (WGS) entry which is preliminary data.</text>
</comment>
<evidence type="ECO:0000259" key="3">
    <source>
        <dbReference type="Pfam" id="PF04471"/>
    </source>
</evidence>
<keyword evidence="1" id="KW-0812">Transmembrane</keyword>
<protein>
    <submittedName>
        <fullName evidence="4">Restriction endonuclease</fullName>
    </submittedName>
</protein>
<feature type="transmembrane region" description="Helical" evidence="1">
    <location>
        <begin position="12"/>
        <end position="32"/>
    </location>
</feature>
<evidence type="ECO:0000259" key="2">
    <source>
        <dbReference type="Pfam" id="PF01396"/>
    </source>
</evidence>
<evidence type="ECO:0000313" key="4">
    <source>
        <dbReference type="EMBL" id="MCD0266361.1"/>
    </source>
</evidence>
<dbReference type="Gene3D" id="3.40.1350.10">
    <property type="match status" value="1"/>
</dbReference>
<reference evidence="4" key="1">
    <citation type="submission" date="2021-02" db="EMBL/GenBank/DDBJ databases">
        <title>Copper resistance gene diversity in local Xanthomonas species at agrochemical polluted sites in Trinidad, Trinidad and Tobago.</title>
        <authorList>
            <person name="Ramnarine S.D.B.J."/>
            <person name="Ramsubhag A."/>
            <person name="Jayaraman J."/>
        </authorList>
    </citation>
    <scope>NUCLEOTIDE SEQUENCE</scope>
    <source>
        <strain evidence="4">CaNP6A</strain>
    </source>
</reference>
<evidence type="ECO:0000313" key="5">
    <source>
        <dbReference type="Proteomes" id="UP001430396"/>
    </source>
</evidence>
<sequence length="296" mass="32974">MGRRKKQSGFEALAASPWPIGLVAGIIAYLGVRYGIGWWFTHQGGLLAQGIAQQSSGMLAPLAWMLLGICWLAALASYLGARRRRRFLETRTTLESLAAGGWRQFEQLVGEAFRRQGYSVEETGLGGADGGIDLILRKERRRTLVQCKQWKRQQVGVSVVREMYGLLTHHQAHAVKIAWIGTYTKDAERFAEGKPIEMIGGEQLLHMIRAAQQHATTQPTTTSARIEPVFVSPDFTSPAAVAIPSCPRCGSALVQRRNRRAGHNFLGCSRFPKQRNRIVSLTKYSRLLKETCDLTR</sequence>
<organism evidence="4 5">
    <name type="scientific">Xanthomonas melonis</name>
    <dbReference type="NCBI Taxonomy" id="56456"/>
    <lineage>
        <taxon>Bacteria</taxon>
        <taxon>Pseudomonadati</taxon>
        <taxon>Pseudomonadota</taxon>
        <taxon>Gammaproteobacteria</taxon>
        <taxon>Lysobacterales</taxon>
        <taxon>Lysobacteraceae</taxon>
        <taxon>Xanthomonas</taxon>
    </lineage>
</organism>
<feature type="transmembrane region" description="Helical" evidence="1">
    <location>
        <begin position="62"/>
        <end position="81"/>
    </location>
</feature>
<dbReference type="InterPro" id="IPR013498">
    <property type="entry name" value="Topo_IA_Znf"/>
</dbReference>
<accession>A0ABS8NU16</accession>
<dbReference type="InterPro" id="IPR052906">
    <property type="entry name" value="Type_IV_Methyl-Rstrct_Enzyme"/>
</dbReference>
<dbReference type="PANTHER" id="PTHR30015:SF7">
    <property type="entry name" value="TYPE IV METHYL-DIRECTED RESTRICTION ENZYME ECOKMRR"/>
    <property type="match status" value="1"/>
</dbReference>
<dbReference type="Proteomes" id="UP001430396">
    <property type="component" value="Unassembled WGS sequence"/>
</dbReference>